<name>V4MXL8_EUTSA</name>
<feature type="region of interest" description="Disordered" evidence="12">
    <location>
        <begin position="151"/>
        <end position="172"/>
    </location>
</feature>
<dbReference type="OMA" id="WLSNENA"/>
<dbReference type="SMART" id="SM00401">
    <property type="entry name" value="ZnF_GATA"/>
    <property type="match status" value="1"/>
</dbReference>
<organism evidence="14 15">
    <name type="scientific">Eutrema salsugineum</name>
    <name type="common">Saltwater cress</name>
    <name type="synonym">Sisymbrium salsugineum</name>
    <dbReference type="NCBI Taxonomy" id="72664"/>
    <lineage>
        <taxon>Eukaryota</taxon>
        <taxon>Viridiplantae</taxon>
        <taxon>Streptophyta</taxon>
        <taxon>Embryophyta</taxon>
        <taxon>Tracheophyta</taxon>
        <taxon>Spermatophyta</taxon>
        <taxon>Magnoliopsida</taxon>
        <taxon>eudicotyledons</taxon>
        <taxon>Gunneridae</taxon>
        <taxon>Pentapetalae</taxon>
        <taxon>rosids</taxon>
        <taxon>malvids</taxon>
        <taxon>Brassicales</taxon>
        <taxon>Brassicaceae</taxon>
        <taxon>Eutremeae</taxon>
        <taxon>Eutrema</taxon>
    </lineage>
</organism>
<evidence type="ECO:0000313" key="15">
    <source>
        <dbReference type="Proteomes" id="UP000030689"/>
    </source>
</evidence>
<dbReference type="Pfam" id="PF00320">
    <property type="entry name" value="GATA"/>
    <property type="match status" value="1"/>
</dbReference>
<dbReference type="GO" id="GO:0005634">
    <property type="term" value="C:nucleus"/>
    <property type="evidence" value="ECO:0007669"/>
    <property type="project" value="UniProtKB-SubCell"/>
</dbReference>
<dbReference type="CDD" id="cd00202">
    <property type="entry name" value="ZnF_GATA"/>
    <property type="match status" value="1"/>
</dbReference>
<accession>V4MXL8</accession>
<keyword evidence="15" id="KW-1185">Reference proteome</keyword>
<dbReference type="PANTHER" id="PTHR45658:SF42">
    <property type="entry name" value="GATA TRANSCRIPTION FACTOR 1"/>
    <property type="match status" value="1"/>
</dbReference>
<dbReference type="GO" id="GO:0007623">
    <property type="term" value="P:circadian rhythm"/>
    <property type="evidence" value="ECO:0007669"/>
    <property type="project" value="EnsemblPlants"/>
</dbReference>
<keyword evidence="4 11" id="KW-0863">Zinc-finger</keyword>
<sequence>MGSRGRERERLKTPLFLFFNIFLSLKTKKKPSTTKRFLILQTMEMESFMDDLLNFSVPEEEEDEDEGEIVRSPRNISRRKTGLRQTDSFGLFNPDDPGVVEEDLEWISNKDAFPVIETFVGVLPSEHFRLSSPEGEATEGKQLSPVSVLETSSHNSSITTATTSSGGSNGSTVAATATAATTTTMMNCCVGLNVPGKARSKRRRTGRRDLKVLWTGNNEQGPQKKKTPSVAAAAVSLGRKCQHCGAEKTPQWRAGPSGPKTLCNACGVRYKSGRLVPEYRPANSPTFSAELHSNSHRKIVEMRKQFQSGDVVVDRKDCG</sequence>
<dbReference type="SUPFAM" id="SSF57716">
    <property type="entry name" value="Glucocorticoid receptor-like (DNA-binding domain)"/>
    <property type="match status" value="1"/>
</dbReference>
<keyword evidence="3" id="KW-0479">Metal-binding</keyword>
<evidence type="ECO:0000256" key="5">
    <source>
        <dbReference type="ARBA" id="ARBA00022833"/>
    </source>
</evidence>
<evidence type="ECO:0000256" key="3">
    <source>
        <dbReference type="ARBA" id="ARBA00022723"/>
    </source>
</evidence>
<keyword evidence="9" id="KW-0804">Transcription</keyword>
<proteinExistence type="inferred from homology"/>
<dbReference type="STRING" id="72664.V4MXL8"/>
<comment type="similarity">
    <text evidence="2">Belongs to the type IV zinc-finger family. Class A subfamily.</text>
</comment>
<dbReference type="Proteomes" id="UP000030689">
    <property type="component" value="Unassembled WGS sequence"/>
</dbReference>
<dbReference type="Gene3D" id="3.30.50.10">
    <property type="entry name" value="Erythroid Transcription Factor GATA-1, subunit A"/>
    <property type="match status" value="1"/>
</dbReference>
<dbReference type="GO" id="GO:0000976">
    <property type="term" value="F:transcription cis-regulatory region binding"/>
    <property type="evidence" value="ECO:0007669"/>
    <property type="project" value="EnsemblPlants"/>
</dbReference>
<dbReference type="AlphaFoldDB" id="V4MXL8"/>
<keyword evidence="8" id="KW-0010">Activator</keyword>
<dbReference type="InterPro" id="IPR000679">
    <property type="entry name" value="Znf_GATA"/>
</dbReference>
<feature type="domain" description="GATA-type" evidence="13">
    <location>
        <begin position="235"/>
        <end position="271"/>
    </location>
</feature>
<dbReference type="PROSITE" id="PS50114">
    <property type="entry name" value="GATA_ZN_FINGER_2"/>
    <property type="match status" value="1"/>
</dbReference>
<gene>
    <name evidence="14" type="ORF">EUTSA_v10002609mg</name>
</gene>
<dbReference type="EMBL" id="KI517609">
    <property type="protein sequence ID" value="ESQ37231.1"/>
    <property type="molecule type" value="Genomic_DNA"/>
</dbReference>
<protein>
    <recommendedName>
        <fullName evidence="13">GATA-type domain-containing protein</fullName>
    </recommendedName>
</protein>
<evidence type="ECO:0000256" key="1">
    <source>
        <dbReference type="ARBA" id="ARBA00004123"/>
    </source>
</evidence>
<evidence type="ECO:0000256" key="9">
    <source>
        <dbReference type="ARBA" id="ARBA00023163"/>
    </source>
</evidence>
<evidence type="ECO:0000256" key="2">
    <source>
        <dbReference type="ARBA" id="ARBA00005694"/>
    </source>
</evidence>
<dbReference type="KEGG" id="eus:EUTSA_v10002609mg"/>
<evidence type="ECO:0000256" key="8">
    <source>
        <dbReference type="ARBA" id="ARBA00023159"/>
    </source>
</evidence>
<evidence type="ECO:0000259" key="13">
    <source>
        <dbReference type="PROSITE" id="PS50114"/>
    </source>
</evidence>
<dbReference type="InterPro" id="IPR051140">
    <property type="entry name" value="GATA_TF"/>
</dbReference>
<evidence type="ECO:0000256" key="12">
    <source>
        <dbReference type="SAM" id="MobiDB-lite"/>
    </source>
</evidence>
<evidence type="ECO:0000256" key="11">
    <source>
        <dbReference type="PROSITE-ProRule" id="PRU00094"/>
    </source>
</evidence>
<keyword evidence="10" id="KW-0539">Nucleus</keyword>
<dbReference type="Gramene" id="ESQ37231">
    <property type="protein sequence ID" value="ESQ37231"/>
    <property type="gene ID" value="EUTSA_v10002609mg"/>
</dbReference>
<dbReference type="PROSITE" id="PS00344">
    <property type="entry name" value="GATA_ZN_FINGER_1"/>
    <property type="match status" value="1"/>
</dbReference>
<dbReference type="InterPro" id="IPR013088">
    <property type="entry name" value="Znf_NHR/GATA"/>
</dbReference>
<comment type="subcellular location">
    <subcellularLocation>
        <location evidence="1">Nucleus</location>
    </subcellularLocation>
</comment>
<keyword evidence="5" id="KW-0862">Zinc</keyword>
<dbReference type="eggNOG" id="KOG1601">
    <property type="taxonomic scope" value="Eukaryota"/>
</dbReference>
<evidence type="ECO:0000256" key="4">
    <source>
        <dbReference type="ARBA" id="ARBA00022771"/>
    </source>
</evidence>
<evidence type="ECO:0000256" key="7">
    <source>
        <dbReference type="ARBA" id="ARBA00023125"/>
    </source>
</evidence>
<evidence type="ECO:0000256" key="10">
    <source>
        <dbReference type="ARBA" id="ARBA00023242"/>
    </source>
</evidence>
<evidence type="ECO:0000313" key="14">
    <source>
        <dbReference type="EMBL" id="ESQ37231.1"/>
    </source>
</evidence>
<dbReference type="GO" id="GO:0008270">
    <property type="term" value="F:zinc ion binding"/>
    <property type="evidence" value="ECO:0007669"/>
    <property type="project" value="UniProtKB-KW"/>
</dbReference>
<keyword evidence="6" id="KW-0805">Transcription regulation</keyword>
<dbReference type="FunFam" id="3.30.50.10:FF:000018">
    <property type="entry name" value="GATA transcription factor"/>
    <property type="match status" value="1"/>
</dbReference>
<dbReference type="GO" id="GO:0030154">
    <property type="term" value="P:cell differentiation"/>
    <property type="evidence" value="ECO:0007669"/>
    <property type="project" value="TreeGrafter"/>
</dbReference>
<reference evidence="14 15" key="1">
    <citation type="journal article" date="2013" name="Front. Plant Sci.">
        <title>The Reference Genome of the Halophytic Plant Eutrema salsugineum.</title>
        <authorList>
            <person name="Yang R."/>
            <person name="Jarvis D.E."/>
            <person name="Chen H."/>
            <person name="Beilstein M.A."/>
            <person name="Grimwood J."/>
            <person name="Jenkins J."/>
            <person name="Shu S."/>
            <person name="Prochnik S."/>
            <person name="Xin M."/>
            <person name="Ma C."/>
            <person name="Schmutz J."/>
            <person name="Wing R.A."/>
            <person name="Mitchell-Olds T."/>
            <person name="Schumaker K.S."/>
            <person name="Wang X."/>
        </authorList>
    </citation>
    <scope>NUCLEOTIDE SEQUENCE [LARGE SCALE GENOMIC DNA]</scope>
</reference>
<dbReference type="GO" id="GO:0006355">
    <property type="term" value="P:regulation of DNA-templated transcription"/>
    <property type="evidence" value="ECO:0007669"/>
    <property type="project" value="InterPro"/>
</dbReference>
<evidence type="ECO:0000256" key="6">
    <source>
        <dbReference type="ARBA" id="ARBA00023015"/>
    </source>
</evidence>
<dbReference type="PANTHER" id="PTHR45658">
    <property type="entry name" value="GATA TRANSCRIPTION FACTOR"/>
    <property type="match status" value="1"/>
</dbReference>
<keyword evidence="7" id="KW-0238">DNA-binding</keyword>